<comment type="caution">
    <text evidence="2">The sequence shown here is derived from an EMBL/GenBank/DDBJ whole genome shotgun (WGS) entry which is preliminary data.</text>
</comment>
<dbReference type="EMBL" id="PDLN01000021">
    <property type="protein sequence ID" value="RDW58405.1"/>
    <property type="molecule type" value="Genomic_DNA"/>
</dbReference>
<proteinExistence type="predicted"/>
<dbReference type="AlphaFoldDB" id="A0A3D8Q985"/>
<keyword evidence="1" id="KW-0732">Signal</keyword>
<feature type="signal peptide" evidence="1">
    <location>
        <begin position="1"/>
        <end position="20"/>
    </location>
</feature>
<keyword evidence="3" id="KW-1185">Reference proteome</keyword>
<gene>
    <name evidence="2" type="ORF">BP5796_12335</name>
</gene>
<dbReference type="OrthoDB" id="4788795at2759"/>
<evidence type="ECO:0000256" key="1">
    <source>
        <dbReference type="SAM" id="SignalP"/>
    </source>
</evidence>
<feature type="chain" id="PRO_5017742186" evidence="1">
    <location>
        <begin position="21"/>
        <end position="116"/>
    </location>
</feature>
<accession>A0A3D8Q985</accession>
<dbReference type="Proteomes" id="UP000256328">
    <property type="component" value="Unassembled WGS sequence"/>
</dbReference>
<sequence length="116" mass="12153">MKFTLPTLLSLAALASVSIATTCQGTYDSGVTNRYIVHASGVTDIPGICGGLWDNLKRYGVCAATQTFCGQDGGTEDMRWEFVASAGCDNGMVDAAWWDATKNAFGSISCPEPASS</sequence>
<evidence type="ECO:0000313" key="2">
    <source>
        <dbReference type="EMBL" id="RDW58405.1"/>
    </source>
</evidence>
<reference evidence="2 3" key="1">
    <citation type="journal article" date="2018" name="IMA Fungus">
        <title>IMA Genome-F 9: Draft genome sequence of Annulohypoxylon stygium, Aspergillus mulundensis, Berkeleyomyces basicola (syn. Thielaviopsis basicola), Ceratocystis smalleyi, two Cercospora beticola strains, Coleophoma cylindrospora, Fusarium fracticaudum, Phialophora cf. hyalina, and Morchella septimelata.</title>
        <authorList>
            <person name="Wingfield B.D."/>
            <person name="Bills G.F."/>
            <person name="Dong Y."/>
            <person name="Huang W."/>
            <person name="Nel W.J."/>
            <person name="Swalarsk-Parry B.S."/>
            <person name="Vaghefi N."/>
            <person name="Wilken P.M."/>
            <person name="An Z."/>
            <person name="de Beer Z.W."/>
            <person name="De Vos L."/>
            <person name="Chen L."/>
            <person name="Duong T.A."/>
            <person name="Gao Y."/>
            <person name="Hammerbacher A."/>
            <person name="Kikkert J.R."/>
            <person name="Li Y."/>
            <person name="Li H."/>
            <person name="Li K."/>
            <person name="Li Q."/>
            <person name="Liu X."/>
            <person name="Ma X."/>
            <person name="Naidoo K."/>
            <person name="Pethybridge S.J."/>
            <person name="Sun J."/>
            <person name="Steenkamp E.T."/>
            <person name="van der Nest M.A."/>
            <person name="van Wyk S."/>
            <person name="Wingfield M.J."/>
            <person name="Xiong C."/>
            <person name="Yue Q."/>
            <person name="Zhang X."/>
        </authorList>
    </citation>
    <scope>NUCLEOTIDE SEQUENCE [LARGE SCALE GENOMIC DNA]</scope>
    <source>
        <strain evidence="2 3">BP5796</strain>
    </source>
</reference>
<evidence type="ECO:0000313" key="3">
    <source>
        <dbReference type="Proteomes" id="UP000256328"/>
    </source>
</evidence>
<name>A0A3D8Q985_9HELO</name>
<protein>
    <submittedName>
        <fullName evidence="2">Uncharacterized protein</fullName>
    </submittedName>
</protein>
<organism evidence="2 3">
    <name type="scientific">Coleophoma crateriformis</name>
    <dbReference type="NCBI Taxonomy" id="565419"/>
    <lineage>
        <taxon>Eukaryota</taxon>
        <taxon>Fungi</taxon>
        <taxon>Dikarya</taxon>
        <taxon>Ascomycota</taxon>
        <taxon>Pezizomycotina</taxon>
        <taxon>Leotiomycetes</taxon>
        <taxon>Helotiales</taxon>
        <taxon>Dermateaceae</taxon>
        <taxon>Coleophoma</taxon>
    </lineage>
</organism>